<dbReference type="InterPro" id="IPR036390">
    <property type="entry name" value="WH_DNA-bd_sf"/>
</dbReference>
<dbReference type="Gene3D" id="1.10.10.580">
    <property type="entry name" value="Structural maintenance of chromosome 1. Chain E"/>
    <property type="match status" value="1"/>
</dbReference>
<organism evidence="3 4">
    <name type="scientific">Candidatus Colwellbacteria bacterium RIFCSPHIGHO2_02_FULL_43_15</name>
    <dbReference type="NCBI Taxonomy" id="1797686"/>
    <lineage>
        <taxon>Bacteria</taxon>
        <taxon>Candidatus Colwelliibacteriota</taxon>
    </lineage>
</organism>
<gene>
    <name evidence="3" type="ORF">A3D47_01070</name>
</gene>
<dbReference type="EMBL" id="MHIU01000028">
    <property type="protein sequence ID" value="OGY57596.1"/>
    <property type="molecule type" value="Genomic_DNA"/>
</dbReference>
<sequence length="238" mass="27396">METGYQLKIAEFEGPLAKLLELIESKKLPINRLNMSLVTGDFLQYLQTLEKADSRTIADFISVAAKLILIKSHALLPQMELGEEEEKEIVDLETRLKLYKEIKALEPHIKTVWMKQVSYTRDYLSGVQPGFYLSQEIKGEDLLESIAKLARDLALFFPQQESTKVKLVNLEEKIRELILRVDKVFKTSFNEVTRDKNRSEIIVLFLALLHLLKDNLVNINQQDKFSDIEIVSKSDGTK</sequence>
<name>A0A1G1Z0Q3_9BACT</name>
<dbReference type="SUPFAM" id="SSF46785">
    <property type="entry name" value="Winged helix' DNA-binding domain"/>
    <property type="match status" value="1"/>
</dbReference>
<proteinExistence type="predicted"/>
<evidence type="ECO:0000313" key="4">
    <source>
        <dbReference type="Proteomes" id="UP000178651"/>
    </source>
</evidence>
<dbReference type="Proteomes" id="UP000178651">
    <property type="component" value="Unassembled WGS sequence"/>
</dbReference>
<protein>
    <recommendedName>
        <fullName evidence="1">Segregation and condensation protein A</fullName>
    </recommendedName>
</protein>
<feature type="coiled-coil region" evidence="2">
    <location>
        <begin position="160"/>
        <end position="187"/>
    </location>
</feature>
<evidence type="ECO:0000256" key="2">
    <source>
        <dbReference type="SAM" id="Coils"/>
    </source>
</evidence>
<dbReference type="InterPro" id="IPR003768">
    <property type="entry name" value="ScpA"/>
</dbReference>
<keyword evidence="2" id="KW-0175">Coiled coil</keyword>
<dbReference type="InterPro" id="IPR023093">
    <property type="entry name" value="ScpA-like_C"/>
</dbReference>
<accession>A0A1G1Z0Q3</accession>
<dbReference type="Pfam" id="PF02616">
    <property type="entry name" value="SMC_ScpA"/>
    <property type="match status" value="1"/>
</dbReference>
<comment type="caution">
    <text evidence="3">The sequence shown here is derived from an EMBL/GenBank/DDBJ whole genome shotgun (WGS) entry which is preliminary data.</text>
</comment>
<evidence type="ECO:0000313" key="3">
    <source>
        <dbReference type="EMBL" id="OGY57596.1"/>
    </source>
</evidence>
<reference evidence="3 4" key="1">
    <citation type="journal article" date="2016" name="Nat. Commun.">
        <title>Thousands of microbial genomes shed light on interconnected biogeochemical processes in an aquifer system.</title>
        <authorList>
            <person name="Anantharaman K."/>
            <person name="Brown C.T."/>
            <person name="Hug L.A."/>
            <person name="Sharon I."/>
            <person name="Castelle C.J."/>
            <person name="Probst A.J."/>
            <person name="Thomas B.C."/>
            <person name="Singh A."/>
            <person name="Wilkins M.J."/>
            <person name="Karaoz U."/>
            <person name="Brodie E.L."/>
            <person name="Williams K.H."/>
            <person name="Hubbard S.S."/>
            <person name="Banfield J.F."/>
        </authorList>
    </citation>
    <scope>NUCLEOTIDE SEQUENCE [LARGE SCALE GENOMIC DNA]</scope>
</reference>
<dbReference type="Gene3D" id="6.10.250.2410">
    <property type="match status" value="1"/>
</dbReference>
<dbReference type="AlphaFoldDB" id="A0A1G1Z0Q3"/>
<evidence type="ECO:0000256" key="1">
    <source>
        <dbReference type="ARBA" id="ARBA00044777"/>
    </source>
</evidence>
<dbReference type="PANTHER" id="PTHR33969">
    <property type="entry name" value="SEGREGATION AND CONDENSATION PROTEIN A"/>
    <property type="match status" value="1"/>
</dbReference>
<dbReference type="PANTHER" id="PTHR33969:SF2">
    <property type="entry name" value="SEGREGATION AND CONDENSATION PROTEIN A"/>
    <property type="match status" value="1"/>
</dbReference>